<dbReference type="Pfam" id="PF13975">
    <property type="entry name" value="gag-asp_proteas"/>
    <property type="match status" value="1"/>
</dbReference>
<sequence length="339" mass="35905">MIGTDHARGVDRRLVLTGLAAGLTTSGLAWPAIAGQEPSPGADGPEQPIQLLANLFTRVGAEVMINNRGPFTFVVDTGAGATSIADTVAAQLNLPAGPPMIVHGITTASVVQSAAVSRLHVSGIPFNNLRCPILPRDQLGADGLIGLDALGRFKLKFNVSRMTASLTLPGLTVVMGGTMSIGSRLRRNGVRAIRGRFGQLILTEVVVEGQPVAAFIDSGAQYSIGNHALRQAMAARRVRSGRFVRTIPLFGVTGQSLQADLARVDDLRLGPSRLGPTPLLFADLHCFNTLGLADEPALLIGADLLGRFREVTLDFPANRVVFEGLRRQTTRTIEDELNA</sequence>
<evidence type="ECO:0000313" key="2">
    <source>
        <dbReference type="Proteomes" id="UP001501352"/>
    </source>
</evidence>
<keyword evidence="2" id="KW-1185">Reference proteome</keyword>
<name>A0ABN1GPP9_9CAUL</name>
<dbReference type="InterPro" id="IPR034122">
    <property type="entry name" value="Retropepsin-like_bacterial"/>
</dbReference>
<gene>
    <name evidence="1" type="ORF">GCM10009422_08830</name>
</gene>
<comment type="caution">
    <text evidence="1">The sequence shown here is derived from an EMBL/GenBank/DDBJ whole genome shotgun (WGS) entry which is preliminary data.</text>
</comment>
<organism evidence="1 2">
    <name type="scientific">Brevundimonas kwangchunensis</name>
    <dbReference type="NCBI Taxonomy" id="322163"/>
    <lineage>
        <taxon>Bacteria</taxon>
        <taxon>Pseudomonadati</taxon>
        <taxon>Pseudomonadota</taxon>
        <taxon>Alphaproteobacteria</taxon>
        <taxon>Caulobacterales</taxon>
        <taxon>Caulobacteraceae</taxon>
        <taxon>Brevundimonas</taxon>
    </lineage>
</organism>
<dbReference type="EMBL" id="BAAAGA010000001">
    <property type="protein sequence ID" value="GAA0615933.1"/>
    <property type="molecule type" value="Genomic_DNA"/>
</dbReference>
<evidence type="ECO:0000313" key="1">
    <source>
        <dbReference type="EMBL" id="GAA0615933.1"/>
    </source>
</evidence>
<dbReference type="InterPro" id="IPR021109">
    <property type="entry name" value="Peptidase_aspartic_dom_sf"/>
</dbReference>
<dbReference type="RefSeq" id="WP_343790974.1">
    <property type="nucleotide sequence ID" value="NZ_BAAAGA010000001.1"/>
</dbReference>
<dbReference type="Gene3D" id="2.40.70.10">
    <property type="entry name" value="Acid Proteases"/>
    <property type="match status" value="2"/>
</dbReference>
<dbReference type="SUPFAM" id="SSF50630">
    <property type="entry name" value="Acid proteases"/>
    <property type="match status" value="2"/>
</dbReference>
<dbReference type="CDD" id="cd05483">
    <property type="entry name" value="retropepsin_like_bacteria"/>
    <property type="match status" value="1"/>
</dbReference>
<dbReference type="Proteomes" id="UP001501352">
    <property type="component" value="Unassembled WGS sequence"/>
</dbReference>
<protein>
    <submittedName>
        <fullName evidence="1">Retropepsin-like aspartic protease</fullName>
    </submittedName>
</protein>
<proteinExistence type="predicted"/>
<reference evidence="1 2" key="1">
    <citation type="journal article" date="2019" name="Int. J. Syst. Evol. Microbiol.">
        <title>The Global Catalogue of Microorganisms (GCM) 10K type strain sequencing project: providing services to taxonomists for standard genome sequencing and annotation.</title>
        <authorList>
            <consortium name="The Broad Institute Genomics Platform"/>
            <consortium name="The Broad Institute Genome Sequencing Center for Infectious Disease"/>
            <person name="Wu L."/>
            <person name="Ma J."/>
        </authorList>
    </citation>
    <scope>NUCLEOTIDE SEQUENCE [LARGE SCALE GENOMIC DNA]</scope>
    <source>
        <strain evidence="1 2">JCM 12928</strain>
    </source>
</reference>
<dbReference type="Pfam" id="PF13650">
    <property type="entry name" value="Asp_protease_2"/>
    <property type="match status" value="1"/>
</dbReference>
<accession>A0ABN1GPP9</accession>